<sequence>MIRTINFDILTCIKPLWFVVAFCSFSVQKVKSKKFFLEEKFIHIFVPKKGAKFSPFFLYLILKVNI</sequence>
<evidence type="ECO:0000313" key="2">
    <source>
        <dbReference type="Proteomes" id="UP000015664"/>
    </source>
</evidence>
<organism evidence="1 2">
    <name type="scientific">Lactococcus cremoris subsp. cremoris TIFN3</name>
    <dbReference type="NCBI Taxonomy" id="1234873"/>
    <lineage>
        <taxon>Bacteria</taxon>
        <taxon>Bacillati</taxon>
        <taxon>Bacillota</taxon>
        <taxon>Bacilli</taxon>
        <taxon>Lactobacillales</taxon>
        <taxon>Streptococcaceae</taxon>
        <taxon>Lactococcus</taxon>
        <taxon>Lactococcus cremoris subsp. cremoris</taxon>
    </lineage>
</organism>
<dbReference type="Proteomes" id="UP000015664">
    <property type="component" value="Unassembled WGS sequence"/>
</dbReference>
<proteinExistence type="predicted"/>
<dbReference type="EMBL" id="ATBE01000140">
    <property type="protein sequence ID" value="EQC95567.1"/>
    <property type="molecule type" value="Genomic_DNA"/>
</dbReference>
<gene>
    <name evidence="1" type="ORF">LLT3_14275</name>
</gene>
<comment type="caution">
    <text evidence="1">The sequence shown here is derived from an EMBL/GenBank/DDBJ whole genome shotgun (WGS) entry which is preliminary data.</text>
</comment>
<protein>
    <submittedName>
        <fullName evidence="1">Uncharacterized protein</fullName>
    </submittedName>
</protein>
<accession>T0VIB6</accession>
<evidence type="ECO:0000313" key="1">
    <source>
        <dbReference type="EMBL" id="EQC95567.1"/>
    </source>
</evidence>
<name>T0VIB6_LACLC</name>
<dbReference type="AlphaFoldDB" id="T0VIB6"/>
<reference evidence="1 2" key="1">
    <citation type="journal article" date="2013" name="ISME J.">
        <title>Multifactorial diversity sustains microbial community stability.</title>
        <authorList>
            <person name="Erkus O."/>
            <person name="de Jager V.C."/>
            <person name="Spus M."/>
            <person name="van Alen-Boerrigter I.J."/>
            <person name="van Rijswijck I.M."/>
            <person name="Hazelwood L."/>
            <person name="Janssen P.W."/>
            <person name="van Hijum S.A."/>
            <person name="Kleerebezem M."/>
            <person name="Smid E.J."/>
        </authorList>
    </citation>
    <scope>NUCLEOTIDE SEQUENCE [LARGE SCALE GENOMIC DNA]</scope>
    <source>
        <strain evidence="1 2">TIFN3</strain>
    </source>
</reference>